<reference evidence="2 3" key="1">
    <citation type="journal article" date="2016" name="Nat. Commun.">
        <title>Ectomycorrhizal ecology is imprinted in the genome of the dominant symbiotic fungus Cenococcum geophilum.</title>
        <authorList>
            <consortium name="DOE Joint Genome Institute"/>
            <person name="Peter M."/>
            <person name="Kohler A."/>
            <person name="Ohm R.A."/>
            <person name="Kuo A."/>
            <person name="Krutzmann J."/>
            <person name="Morin E."/>
            <person name="Arend M."/>
            <person name="Barry K.W."/>
            <person name="Binder M."/>
            <person name="Choi C."/>
            <person name="Clum A."/>
            <person name="Copeland A."/>
            <person name="Grisel N."/>
            <person name="Haridas S."/>
            <person name="Kipfer T."/>
            <person name="LaButti K."/>
            <person name="Lindquist E."/>
            <person name="Lipzen A."/>
            <person name="Maire R."/>
            <person name="Meier B."/>
            <person name="Mihaltcheva S."/>
            <person name="Molinier V."/>
            <person name="Murat C."/>
            <person name="Poggeler S."/>
            <person name="Quandt C.A."/>
            <person name="Sperisen C."/>
            <person name="Tritt A."/>
            <person name="Tisserant E."/>
            <person name="Crous P.W."/>
            <person name="Henrissat B."/>
            <person name="Nehls U."/>
            <person name="Egli S."/>
            <person name="Spatafora J.W."/>
            <person name="Grigoriev I.V."/>
            <person name="Martin F.M."/>
        </authorList>
    </citation>
    <scope>NUCLEOTIDE SEQUENCE [LARGE SCALE GENOMIC DNA]</scope>
    <source>
        <strain evidence="2 3">CBS 459.81</strain>
    </source>
</reference>
<name>A0A8E2EFI9_9PEZI</name>
<accession>A0A8E2EFI9</accession>
<protein>
    <submittedName>
        <fullName evidence="2">Uncharacterized protein</fullName>
    </submittedName>
</protein>
<organism evidence="2 3">
    <name type="scientific">Lepidopterella palustris CBS 459.81</name>
    <dbReference type="NCBI Taxonomy" id="1314670"/>
    <lineage>
        <taxon>Eukaryota</taxon>
        <taxon>Fungi</taxon>
        <taxon>Dikarya</taxon>
        <taxon>Ascomycota</taxon>
        <taxon>Pezizomycotina</taxon>
        <taxon>Dothideomycetes</taxon>
        <taxon>Pleosporomycetidae</taxon>
        <taxon>Mytilinidiales</taxon>
        <taxon>Argynnaceae</taxon>
        <taxon>Lepidopterella</taxon>
    </lineage>
</organism>
<feature type="transmembrane region" description="Helical" evidence="1">
    <location>
        <begin position="188"/>
        <end position="208"/>
    </location>
</feature>
<dbReference type="EMBL" id="KV744871">
    <property type="protein sequence ID" value="OCK83037.1"/>
    <property type="molecule type" value="Genomic_DNA"/>
</dbReference>
<keyword evidence="1" id="KW-1133">Transmembrane helix</keyword>
<evidence type="ECO:0000313" key="2">
    <source>
        <dbReference type="EMBL" id="OCK83037.1"/>
    </source>
</evidence>
<gene>
    <name evidence="2" type="ORF">K432DRAFT_197479</name>
</gene>
<dbReference type="AlphaFoldDB" id="A0A8E2EFI9"/>
<dbReference type="Proteomes" id="UP000250266">
    <property type="component" value="Unassembled WGS sequence"/>
</dbReference>
<sequence length="246" mass="27289">MWKTGVLARTELRSAFDSVIGCSGVPLCCDGHYLPLCRRCVSSVFEVLKHCSCGDAARHLCYPSFLLSISLVIHLSCHPSLLSSISLVIHLSCHPSLLSSISLVVPSLLSFHLSCRPSLLVVIHISCRPSLLVVIDLSCCPSIFCHLSLLSLVMYLSYHASFLSCISPIIHRSYNTSLVSYLSSRPSLFSLFVSPNVGYVFLAIRRFLCSEDLMRYTHFPPPSMTHACHWRKLALCKQMKLISVSS</sequence>
<evidence type="ECO:0000256" key="1">
    <source>
        <dbReference type="SAM" id="Phobius"/>
    </source>
</evidence>
<keyword evidence="3" id="KW-1185">Reference proteome</keyword>
<keyword evidence="1" id="KW-0472">Membrane</keyword>
<keyword evidence="1" id="KW-0812">Transmembrane</keyword>
<evidence type="ECO:0000313" key="3">
    <source>
        <dbReference type="Proteomes" id="UP000250266"/>
    </source>
</evidence>
<proteinExistence type="predicted"/>